<dbReference type="PANTHER" id="PTHR16023">
    <property type="entry name" value="TAX1 BINDING PROTEIN-RELATED"/>
    <property type="match status" value="1"/>
</dbReference>
<dbReference type="GO" id="GO:0010008">
    <property type="term" value="C:endosome membrane"/>
    <property type="evidence" value="ECO:0007669"/>
    <property type="project" value="TreeGrafter"/>
</dbReference>
<proteinExistence type="predicted"/>
<name>A0A433QAJ7_9FUNG</name>
<organism evidence="1 2">
    <name type="scientific">Jimgerdemannia flammicorona</name>
    <dbReference type="NCBI Taxonomy" id="994334"/>
    <lineage>
        <taxon>Eukaryota</taxon>
        <taxon>Fungi</taxon>
        <taxon>Fungi incertae sedis</taxon>
        <taxon>Mucoromycota</taxon>
        <taxon>Mucoromycotina</taxon>
        <taxon>Endogonomycetes</taxon>
        <taxon>Endogonales</taxon>
        <taxon>Endogonaceae</taxon>
        <taxon>Jimgerdemannia</taxon>
    </lineage>
</organism>
<protein>
    <submittedName>
        <fullName evidence="1">Uncharacterized protein</fullName>
    </submittedName>
</protein>
<dbReference type="InterPro" id="IPR026825">
    <property type="entry name" value="Vac14"/>
</dbReference>
<reference evidence="1 2" key="1">
    <citation type="journal article" date="2018" name="New Phytol.">
        <title>Phylogenomics of Endogonaceae and evolution of mycorrhizas within Mucoromycota.</title>
        <authorList>
            <person name="Chang Y."/>
            <person name="Desiro A."/>
            <person name="Na H."/>
            <person name="Sandor L."/>
            <person name="Lipzen A."/>
            <person name="Clum A."/>
            <person name="Barry K."/>
            <person name="Grigoriev I.V."/>
            <person name="Martin F.M."/>
            <person name="Stajich J.E."/>
            <person name="Smith M.E."/>
            <person name="Bonito G."/>
            <person name="Spatafora J.W."/>
        </authorList>
    </citation>
    <scope>NUCLEOTIDE SEQUENCE [LARGE SCALE GENOMIC DNA]</scope>
    <source>
        <strain evidence="1 2">AD002</strain>
    </source>
</reference>
<evidence type="ECO:0000313" key="2">
    <source>
        <dbReference type="Proteomes" id="UP000274822"/>
    </source>
</evidence>
<dbReference type="EMBL" id="RBNJ01009599">
    <property type="protein sequence ID" value="RUS26820.1"/>
    <property type="molecule type" value="Genomic_DNA"/>
</dbReference>
<sequence>MTNPSILSPEISKGLSNPEYSAQQHAAWQIEKLVRDDASYESINHIIKTLVTEFVHSTNPHARIGGLIALAATTTALNSVFILDQLVRFSVNGCDTVAFTYISN</sequence>
<comment type="caution">
    <text evidence="1">The sequence shown here is derived from an EMBL/GenBank/DDBJ whole genome shotgun (WGS) entry which is preliminary data.</text>
</comment>
<dbReference type="GO" id="GO:0006661">
    <property type="term" value="P:phosphatidylinositol biosynthetic process"/>
    <property type="evidence" value="ECO:0007669"/>
    <property type="project" value="InterPro"/>
</dbReference>
<gene>
    <name evidence="1" type="ORF">BC938DRAFT_484079</name>
</gene>
<dbReference type="Proteomes" id="UP000274822">
    <property type="component" value="Unassembled WGS sequence"/>
</dbReference>
<evidence type="ECO:0000313" key="1">
    <source>
        <dbReference type="EMBL" id="RUS26820.1"/>
    </source>
</evidence>
<dbReference type="AlphaFoldDB" id="A0A433QAJ7"/>
<accession>A0A433QAJ7</accession>
<dbReference type="PANTHER" id="PTHR16023:SF0">
    <property type="entry name" value="PROTEIN VAC14 HOMOLOG"/>
    <property type="match status" value="1"/>
</dbReference>
<keyword evidence="2" id="KW-1185">Reference proteome</keyword>
<dbReference type="GO" id="GO:0070772">
    <property type="term" value="C:PAS complex"/>
    <property type="evidence" value="ECO:0007669"/>
    <property type="project" value="InterPro"/>
</dbReference>